<evidence type="ECO:0000256" key="1">
    <source>
        <dbReference type="SAM" id="Phobius"/>
    </source>
</evidence>
<sequence length="136" mass="15505">MTPWESCQDETSRSWEAMLGESLNEFSMKLYAHLSQSQPMQNLLFSPISISGVLTHLLLGARGKTRRDMETALCLSHDFFCVHSEMKKLKLKLQDTLKMASQIYYNPSTTRAQLILMIIIACSPHIISNSRRILSI</sequence>
<keyword evidence="4" id="KW-1185">Reference proteome</keyword>
<feature type="domain" description="Serpin" evidence="2">
    <location>
        <begin position="22"/>
        <end position="109"/>
    </location>
</feature>
<dbReference type="InterPro" id="IPR000215">
    <property type="entry name" value="Serpin_fam"/>
</dbReference>
<keyword evidence="1" id="KW-0812">Transmembrane</keyword>
<dbReference type="Gene3D" id="3.30.497.10">
    <property type="entry name" value="Antithrombin, subunit I, domain 2"/>
    <property type="match status" value="1"/>
</dbReference>
<dbReference type="AlphaFoldDB" id="A0A674BHW1"/>
<dbReference type="GO" id="GO:0004867">
    <property type="term" value="F:serine-type endopeptidase inhibitor activity"/>
    <property type="evidence" value="ECO:0007669"/>
    <property type="project" value="InterPro"/>
</dbReference>
<gene>
    <name evidence="3" type="primary">LOC115202105</name>
</gene>
<dbReference type="PANTHER" id="PTHR11461:SF159">
    <property type="entry name" value="PLASMA PROTEASE C1 INHIBITOR"/>
    <property type="match status" value="1"/>
</dbReference>
<feature type="transmembrane region" description="Helical" evidence="1">
    <location>
        <begin position="43"/>
        <end position="61"/>
    </location>
</feature>
<reference evidence="3" key="1">
    <citation type="submission" date="2025-08" db="UniProtKB">
        <authorList>
            <consortium name="Ensembl"/>
        </authorList>
    </citation>
    <scope>IDENTIFICATION</scope>
</reference>
<dbReference type="Ensembl" id="ENSSTUT00000075399.1">
    <property type="protein sequence ID" value="ENSSTUP00000071024.1"/>
    <property type="gene ID" value="ENSSTUG00000031094.1"/>
</dbReference>
<dbReference type="InterPro" id="IPR023796">
    <property type="entry name" value="Serpin_dom"/>
</dbReference>
<keyword evidence="1" id="KW-1133">Transmembrane helix</keyword>
<dbReference type="InterPro" id="IPR036186">
    <property type="entry name" value="Serpin_sf"/>
</dbReference>
<dbReference type="Pfam" id="PF00079">
    <property type="entry name" value="Serpin"/>
    <property type="match status" value="1"/>
</dbReference>
<dbReference type="GeneTree" id="ENSGT00940000159681"/>
<dbReference type="SUPFAM" id="SSF56574">
    <property type="entry name" value="Serpins"/>
    <property type="match status" value="1"/>
</dbReference>
<accession>A0A674BHW1</accession>
<dbReference type="Proteomes" id="UP000472277">
    <property type="component" value="Chromosome 11"/>
</dbReference>
<evidence type="ECO:0000313" key="3">
    <source>
        <dbReference type="Ensembl" id="ENSSTUP00000071024.1"/>
    </source>
</evidence>
<name>A0A674BHW1_SALTR</name>
<evidence type="ECO:0000313" key="4">
    <source>
        <dbReference type="Proteomes" id="UP000472277"/>
    </source>
</evidence>
<protein>
    <submittedName>
        <fullName evidence="3">Serpin peptidase inhibitor, clade G (C1 inhibitor), member 1</fullName>
    </submittedName>
</protein>
<proteinExistence type="predicted"/>
<dbReference type="GO" id="GO:0005615">
    <property type="term" value="C:extracellular space"/>
    <property type="evidence" value="ECO:0007669"/>
    <property type="project" value="InterPro"/>
</dbReference>
<evidence type="ECO:0000259" key="2">
    <source>
        <dbReference type="Pfam" id="PF00079"/>
    </source>
</evidence>
<organism evidence="3 4">
    <name type="scientific">Salmo trutta</name>
    <name type="common">Brown trout</name>
    <dbReference type="NCBI Taxonomy" id="8032"/>
    <lineage>
        <taxon>Eukaryota</taxon>
        <taxon>Metazoa</taxon>
        <taxon>Chordata</taxon>
        <taxon>Craniata</taxon>
        <taxon>Vertebrata</taxon>
        <taxon>Euteleostomi</taxon>
        <taxon>Actinopterygii</taxon>
        <taxon>Neopterygii</taxon>
        <taxon>Teleostei</taxon>
        <taxon>Protacanthopterygii</taxon>
        <taxon>Salmoniformes</taxon>
        <taxon>Salmonidae</taxon>
        <taxon>Salmoninae</taxon>
        <taxon>Salmo</taxon>
    </lineage>
</organism>
<dbReference type="InterPro" id="IPR042178">
    <property type="entry name" value="Serpin_sf_1"/>
</dbReference>
<reference evidence="3" key="2">
    <citation type="submission" date="2025-09" db="UniProtKB">
        <authorList>
            <consortium name="Ensembl"/>
        </authorList>
    </citation>
    <scope>IDENTIFICATION</scope>
</reference>
<dbReference type="PANTHER" id="PTHR11461">
    <property type="entry name" value="SERINE PROTEASE INHIBITOR, SERPIN"/>
    <property type="match status" value="1"/>
</dbReference>
<keyword evidence="1" id="KW-0472">Membrane</keyword>